<evidence type="ECO:0000259" key="4">
    <source>
        <dbReference type="PROSITE" id="PS50893"/>
    </source>
</evidence>
<dbReference type="EMBL" id="CAFBPE010000008">
    <property type="protein sequence ID" value="CAB5000303.1"/>
    <property type="molecule type" value="Genomic_DNA"/>
</dbReference>
<keyword evidence="3" id="KW-0067">ATP-binding</keyword>
<dbReference type="GO" id="GO:0016887">
    <property type="term" value="F:ATP hydrolysis activity"/>
    <property type="evidence" value="ECO:0007669"/>
    <property type="project" value="InterPro"/>
</dbReference>
<name>A0A6J6T982_9ZZZZ</name>
<accession>A0A6J6T982</accession>
<evidence type="ECO:0000313" key="5">
    <source>
        <dbReference type="EMBL" id="CAB4743660.1"/>
    </source>
</evidence>
<dbReference type="SUPFAM" id="SSF52540">
    <property type="entry name" value="P-loop containing nucleoside triphosphate hydrolases"/>
    <property type="match status" value="1"/>
</dbReference>
<dbReference type="AlphaFoldDB" id="A0A6J6T982"/>
<reference evidence="5" key="1">
    <citation type="submission" date="2020-05" db="EMBL/GenBank/DDBJ databases">
        <authorList>
            <person name="Chiriac C."/>
            <person name="Salcher M."/>
            <person name="Ghai R."/>
            <person name="Kavagutti S V."/>
        </authorList>
    </citation>
    <scope>NUCLEOTIDE SEQUENCE</scope>
</reference>
<dbReference type="EMBL" id="CAFBQN010000013">
    <property type="protein sequence ID" value="CAB5054838.1"/>
    <property type="molecule type" value="Genomic_DNA"/>
</dbReference>
<organism evidence="5">
    <name type="scientific">freshwater metagenome</name>
    <dbReference type="NCBI Taxonomy" id="449393"/>
    <lineage>
        <taxon>unclassified sequences</taxon>
        <taxon>metagenomes</taxon>
        <taxon>ecological metagenomes</taxon>
    </lineage>
</organism>
<evidence type="ECO:0000256" key="3">
    <source>
        <dbReference type="ARBA" id="ARBA00022840"/>
    </source>
</evidence>
<sequence length="356" mass="38515">MVDESGWADLVISGVSKSFRDPKGGEVKALAEVSLNIPSGEFVVLLGPSGCGKTTLLRSIAGFEKIDAGHINLGGTRIDLLPPHKRPVNTVFQSYALFPHMTVAENISFGLENEKIDKREIKSRVAEVLELVEMSALSERKPSQMSGGQQQRAALARALAKKPKVLLLDEPLAALDLKLRKTMQIELKRIHRATGTTFLFVTHDQNEAMALGDRIAVFNSGQLVQVGTPFEIYTAPTTEFVANFIGESTVLTGSIDSRIFTGDGLIIQQIPNQITDGSDKKIIIRPEAFSLLSGKSSVGELRIKEIIFAGDALEVLLTSSTGHEVKVKSDVSILPQLSVGNDVELFVDATQIGQVN</sequence>
<dbReference type="InterPro" id="IPR003593">
    <property type="entry name" value="AAA+_ATPase"/>
</dbReference>
<dbReference type="InterPro" id="IPR017871">
    <property type="entry name" value="ABC_transporter-like_CS"/>
</dbReference>
<dbReference type="SMART" id="SM00382">
    <property type="entry name" value="AAA"/>
    <property type="match status" value="1"/>
</dbReference>
<evidence type="ECO:0000256" key="1">
    <source>
        <dbReference type="ARBA" id="ARBA00022448"/>
    </source>
</evidence>
<dbReference type="FunFam" id="3.40.50.300:FF:000133">
    <property type="entry name" value="Spermidine/putrescine import ATP-binding protein PotA"/>
    <property type="match status" value="1"/>
</dbReference>
<dbReference type="InterPro" id="IPR003439">
    <property type="entry name" value="ABC_transporter-like_ATP-bd"/>
</dbReference>
<dbReference type="InterPro" id="IPR050093">
    <property type="entry name" value="ABC_SmlMolc_Importer"/>
</dbReference>
<evidence type="ECO:0000256" key="2">
    <source>
        <dbReference type="ARBA" id="ARBA00022741"/>
    </source>
</evidence>
<dbReference type="GO" id="GO:0005886">
    <property type="term" value="C:plasma membrane"/>
    <property type="evidence" value="ECO:0007669"/>
    <property type="project" value="UniProtKB-ARBA"/>
</dbReference>
<gene>
    <name evidence="5" type="ORF">UFOPK2837_00165</name>
    <name evidence="6" type="ORF">UFOPK4065_00223</name>
    <name evidence="7" type="ORF">UFOPK4319_00355</name>
</gene>
<dbReference type="EMBL" id="CAEZZF010000005">
    <property type="protein sequence ID" value="CAB4743660.1"/>
    <property type="molecule type" value="Genomic_DNA"/>
</dbReference>
<protein>
    <submittedName>
        <fullName evidence="5">Unannotated protein</fullName>
    </submittedName>
</protein>
<evidence type="ECO:0000313" key="6">
    <source>
        <dbReference type="EMBL" id="CAB5000303.1"/>
    </source>
</evidence>
<dbReference type="PROSITE" id="PS50893">
    <property type="entry name" value="ABC_TRANSPORTER_2"/>
    <property type="match status" value="1"/>
</dbReference>
<dbReference type="GO" id="GO:0032991">
    <property type="term" value="C:protein-containing complex"/>
    <property type="evidence" value="ECO:0007669"/>
    <property type="project" value="UniProtKB-ARBA"/>
</dbReference>
<feature type="domain" description="ABC transporter" evidence="4">
    <location>
        <begin position="10"/>
        <end position="245"/>
    </location>
</feature>
<dbReference type="PROSITE" id="PS00211">
    <property type="entry name" value="ABC_TRANSPORTER_1"/>
    <property type="match status" value="1"/>
</dbReference>
<keyword evidence="1" id="KW-0813">Transport</keyword>
<keyword evidence="2" id="KW-0547">Nucleotide-binding</keyword>
<dbReference type="Gene3D" id="3.40.50.300">
    <property type="entry name" value="P-loop containing nucleotide triphosphate hydrolases"/>
    <property type="match status" value="1"/>
</dbReference>
<dbReference type="GO" id="GO:0005524">
    <property type="term" value="F:ATP binding"/>
    <property type="evidence" value="ECO:0007669"/>
    <property type="project" value="UniProtKB-KW"/>
</dbReference>
<evidence type="ECO:0000313" key="7">
    <source>
        <dbReference type="EMBL" id="CAB5054838.1"/>
    </source>
</evidence>
<dbReference type="PANTHER" id="PTHR42781">
    <property type="entry name" value="SPERMIDINE/PUTRESCINE IMPORT ATP-BINDING PROTEIN POTA"/>
    <property type="match status" value="1"/>
</dbReference>
<proteinExistence type="predicted"/>
<dbReference type="Pfam" id="PF00005">
    <property type="entry name" value="ABC_tran"/>
    <property type="match status" value="1"/>
</dbReference>
<dbReference type="PANTHER" id="PTHR42781:SF4">
    <property type="entry name" value="SPERMIDINE_PUTRESCINE IMPORT ATP-BINDING PROTEIN POTA"/>
    <property type="match status" value="1"/>
</dbReference>
<dbReference type="InterPro" id="IPR027417">
    <property type="entry name" value="P-loop_NTPase"/>
</dbReference>